<sequence>MALRVIQEIQVSPSPPLPSQPSHVLSFLDFIWLFSSPVERLFFYDFPHPTSHFMDRHLPAFTRSLSLALRHFYPLSGTIRRSPASEDRVEIAYSDGDSVSVTIAEFNGDDFRNLSGHNPRDFKILRMLVPKIPISADGEITPLAVQVTLFPNQGLCVAFAVHHAACDGTGSMQFIKAWARGAIDESEAPLLDRSLVRDTRGLQQKLFKDLPGCADLLKERQQKQSTAPPELSRLVAATFLLSGKEIGLLKKRVEERAAGSLHCSAFVVTSAYVWACLVKSRGECGDTVVFFGFVVDWRSRMVPALPKNYFGNCLGSSILEMKAGELVAAGGVEVAAVEIGRRIDGLHALDVGEGLEMAINSYEKLTRSRGLSVAGSPKLRVYETDFGWGRPTKVELTSIIETGAMSLAESRDNDGGLEIGMVLSIEEMDAFRAEFETGRIHLCEIFNKN</sequence>
<dbReference type="SUPFAM" id="SSF52777">
    <property type="entry name" value="CoA-dependent acyltransferases"/>
    <property type="match status" value="1"/>
</dbReference>
<dbReference type="Proteomes" id="UP000636800">
    <property type="component" value="Chromosome 6"/>
</dbReference>
<keyword evidence="2" id="KW-0012">Acyltransferase</keyword>
<gene>
    <name evidence="3" type="ORF">HPP92_012999</name>
</gene>
<evidence type="ECO:0000313" key="3">
    <source>
        <dbReference type="EMBL" id="KAG0476158.1"/>
    </source>
</evidence>
<dbReference type="EMBL" id="JADCNL010000006">
    <property type="protein sequence ID" value="KAG0476158.1"/>
    <property type="molecule type" value="Genomic_DNA"/>
</dbReference>
<name>A0A835QQW4_VANPL</name>
<accession>A0A835QQW4</accession>
<reference evidence="3 4" key="1">
    <citation type="journal article" date="2020" name="Nat. Food">
        <title>A phased Vanilla planifolia genome enables genetic improvement of flavour and production.</title>
        <authorList>
            <person name="Hasing T."/>
            <person name="Tang H."/>
            <person name="Brym M."/>
            <person name="Khazi F."/>
            <person name="Huang T."/>
            <person name="Chambers A.H."/>
        </authorList>
    </citation>
    <scope>NUCLEOTIDE SEQUENCE [LARGE SCALE GENOMIC DNA]</scope>
    <source>
        <tissue evidence="3">Leaf</tissue>
    </source>
</reference>
<proteinExistence type="predicted"/>
<dbReference type="OrthoDB" id="1658at2759"/>
<evidence type="ECO:0000313" key="4">
    <source>
        <dbReference type="Proteomes" id="UP000636800"/>
    </source>
</evidence>
<dbReference type="Gene3D" id="3.30.559.10">
    <property type="entry name" value="Chloramphenicol acetyltransferase-like domain"/>
    <property type="match status" value="2"/>
</dbReference>
<organism evidence="3 4">
    <name type="scientific">Vanilla planifolia</name>
    <name type="common">Vanilla</name>
    <dbReference type="NCBI Taxonomy" id="51239"/>
    <lineage>
        <taxon>Eukaryota</taxon>
        <taxon>Viridiplantae</taxon>
        <taxon>Streptophyta</taxon>
        <taxon>Embryophyta</taxon>
        <taxon>Tracheophyta</taxon>
        <taxon>Spermatophyta</taxon>
        <taxon>Magnoliopsida</taxon>
        <taxon>Liliopsida</taxon>
        <taxon>Asparagales</taxon>
        <taxon>Orchidaceae</taxon>
        <taxon>Vanilloideae</taxon>
        <taxon>Vanilleae</taxon>
        <taxon>Vanilla</taxon>
    </lineage>
</organism>
<evidence type="ECO:0000256" key="1">
    <source>
        <dbReference type="ARBA" id="ARBA00022679"/>
    </source>
</evidence>
<dbReference type="Pfam" id="PF02458">
    <property type="entry name" value="Transferase"/>
    <property type="match status" value="1"/>
</dbReference>
<dbReference type="InterPro" id="IPR023213">
    <property type="entry name" value="CAT-like_dom_sf"/>
</dbReference>
<dbReference type="InterPro" id="IPR051504">
    <property type="entry name" value="Plant_metabolite_acyltrans"/>
</dbReference>
<evidence type="ECO:0000256" key="2">
    <source>
        <dbReference type="ARBA" id="ARBA00023315"/>
    </source>
</evidence>
<comment type="caution">
    <text evidence="3">The sequence shown here is derived from an EMBL/GenBank/DDBJ whole genome shotgun (WGS) entry which is preliminary data.</text>
</comment>
<keyword evidence="4" id="KW-1185">Reference proteome</keyword>
<dbReference type="GO" id="GO:0016747">
    <property type="term" value="F:acyltransferase activity, transferring groups other than amino-acyl groups"/>
    <property type="evidence" value="ECO:0007669"/>
    <property type="project" value="UniProtKB-ARBA"/>
</dbReference>
<dbReference type="AlphaFoldDB" id="A0A835QQW4"/>
<protein>
    <submittedName>
        <fullName evidence="3">Uncharacterized protein</fullName>
    </submittedName>
</protein>
<keyword evidence="1" id="KW-0808">Transferase</keyword>
<dbReference type="PANTHER" id="PTHR31625">
    <property type="match status" value="1"/>
</dbReference>